<dbReference type="SUPFAM" id="SSF103481">
    <property type="entry name" value="Multidrug resistance efflux transporter EmrE"/>
    <property type="match status" value="2"/>
</dbReference>
<dbReference type="InterPro" id="IPR000620">
    <property type="entry name" value="EamA_dom"/>
</dbReference>
<dbReference type="EMBL" id="UINC01048332">
    <property type="protein sequence ID" value="SVB58743.1"/>
    <property type="molecule type" value="Genomic_DNA"/>
</dbReference>
<feature type="transmembrane region" description="Helical" evidence="1">
    <location>
        <begin position="282"/>
        <end position="300"/>
    </location>
</feature>
<evidence type="ECO:0000259" key="2">
    <source>
        <dbReference type="Pfam" id="PF00892"/>
    </source>
</evidence>
<organism evidence="3">
    <name type="scientific">marine metagenome</name>
    <dbReference type="NCBI Taxonomy" id="408172"/>
    <lineage>
        <taxon>unclassified sequences</taxon>
        <taxon>metagenomes</taxon>
        <taxon>ecological metagenomes</taxon>
    </lineage>
</organism>
<feature type="domain" description="EamA" evidence="2">
    <location>
        <begin position="161"/>
        <end position="298"/>
    </location>
</feature>
<dbReference type="InterPro" id="IPR037185">
    <property type="entry name" value="EmrE-like"/>
</dbReference>
<dbReference type="AlphaFoldDB" id="A0A382F951"/>
<protein>
    <recommendedName>
        <fullName evidence="2">EamA domain-containing protein</fullName>
    </recommendedName>
</protein>
<feature type="transmembrane region" description="Helical" evidence="1">
    <location>
        <begin position="68"/>
        <end position="90"/>
    </location>
</feature>
<keyword evidence="1" id="KW-1133">Transmembrane helix</keyword>
<feature type="transmembrane region" description="Helical" evidence="1">
    <location>
        <begin position="161"/>
        <end position="184"/>
    </location>
</feature>
<dbReference type="GO" id="GO:0016020">
    <property type="term" value="C:membrane"/>
    <property type="evidence" value="ECO:0007669"/>
    <property type="project" value="InterPro"/>
</dbReference>
<evidence type="ECO:0000256" key="1">
    <source>
        <dbReference type="SAM" id="Phobius"/>
    </source>
</evidence>
<proteinExistence type="predicted"/>
<feature type="transmembrane region" description="Helical" evidence="1">
    <location>
        <begin position="38"/>
        <end position="56"/>
    </location>
</feature>
<feature type="transmembrane region" description="Helical" evidence="1">
    <location>
        <begin position="121"/>
        <end position="140"/>
    </location>
</feature>
<gene>
    <name evidence="3" type="ORF">METZ01_LOCUS211597</name>
</gene>
<sequence length="303" mass="32979">MPVWIPITIAAAFFQNLRSALQKHLKGELSDVGATTTRFFYAWPLAILYLSGILSHSGESLPGLTPVFWVYLVLGSLTQILFTFLLVWLFSFRNFAVGNTFSKTETAQIALLGLVLLDDTLSLTAILAITFSVLGVLMLSAGKAGLSISNLVYSISEKSTLLGLASGFFLGASVVFFRGASLALEGGDSFLKAATTVAFSTSLQTLLLCLYLRFRESGQITKIFLLWKKAGMVSVVSILGSICWVTAFTIENASYVRTLGQIELIFSLAFSIMVFREKVTRLEVGGMIFIIGGIILLLFFRNG</sequence>
<feature type="transmembrane region" description="Helical" evidence="1">
    <location>
        <begin position="256"/>
        <end position="275"/>
    </location>
</feature>
<keyword evidence="1" id="KW-0472">Membrane</keyword>
<keyword evidence="1" id="KW-0812">Transmembrane</keyword>
<feature type="transmembrane region" description="Helical" evidence="1">
    <location>
        <begin position="232"/>
        <end position="250"/>
    </location>
</feature>
<name>A0A382F951_9ZZZZ</name>
<feature type="transmembrane region" description="Helical" evidence="1">
    <location>
        <begin position="190"/>
        <end position="212"/>
    </location>
</feature>
<evidence type="ECO:0000313" key="3">
    <source>
        <dbReference type="EMBL" id="SVB58743.1"/>
    </source>
</evidence>
<reference evidence="3" key="1">
    <citation type="submission" date="2018-05" db="EMBL/GenBank/DDBJ databases">
        <authorList>
            <person name="Lanie J.A."/>
            <person name="Ng W.-L."/>
            <person name="Kazmierczak K.M."/>
            <person name="Andrzejewski T.M."/>
            <person name="Davidsen T.M."/>
            <person name="Wayne K.J."/>
            <person name="Tettelin H."/>
            <person name="Glass J.I."/>
            <person name="Rusch D."/>
            <person name="Podicherti R."/>
            <person name="Tsui H.-C.T."/>
            <person name="Winkler M.E."/>
        </authorList>
    </citation>
    <scope>NUCLEOTIDE SEQUENCE</scope>
</reference>
<accession>A0A382F951</accession>
<dbReference type="Pfam" id="PF00892">
    <property type="entry name" value="EamA"/>
    <property type="match status" value="1"/>
</dbReference>